<evidence type="ECO:0000313" key="1">
    <source>
        <dbReference type="EMBL" id="AAT41979.1"/>
    </source>
</evidence>
<reference evidence="1" key="1">
    <citation type="journal article" date="2004" name="J. Bacteriol.">
        <title>Genomic DNA microarray analysis: identification of new genes regulated by light color in the cyanobacterium Fremyella diplosiphon.</title>
        <authorList>
            <person name="Stowe-Evans E.L."/>
            <person name="Ford J."/>
            <person name="Kehoe D.M."/>
        </authorList>
    </citation>
    <scope>NUCLEOTIDE SEQUENCE</scope>
    <source>
        <strain evidence="1">FD33</strain>
    </source>
</reference>
<dbReference type="AlphaFoldDB" id="Q6GZZ0"/>
<organism evidence="1">
    <name type="scientific">Microchaete diplosiphon</name>
    <name type="common">Fremyella diplosiphon</name>
    <dbReference type="NCBI Taxonomy" id="1197"/>
    <lineage>
        <taxon>Bacteria</taxon>
        <taxon>Bacillati</taxon>
        <taxon>Cyanobacteriota</taxon>
        <taxon>Cyanophyceae</taxon>
        <taxon>Nostocales</taxon>
        <taxon>Rivulariaceae</taxon>
        <taxon>Microchaete</taxon>
    </lineage>
</organism>
<protein>
    <submittedName>
        <fullName evidence="1">Uncharacterized protein</fullName>
    </submittedName>
</protein>
<sequence>MAEPTLQQVFGAGATQDATSITILKADLVSTGFTSATSNRAEQIFVAILLKADDYLNETNQGTDNDIQVTIADSGYPSIVTRNNAQYRQTTYNVNLQKADSGSTVDPNDY</sequence>
<name>Q6GZZ0_MICDP</name>
<proteinExistence type="predicted"/>
<accession>Q6GZZ0</accession>
<reference evidence="1" key="2">
    <citation type="submission" date="2004-02" db="EMBL/GenBank/DDBJ databases">
        <authorList>
            <person name="Stowe-Evans E."/>
            <person name="Ford J."/>
            <person name="Kehoe D.M."/>
        </authorList>
    </citation>
    <scope>NUCLEOTIDE SEQUENCE</scope>
    <source>
        <strain evidence="1">FD33</strain>
    </source>
</reference>
<dbReference type="EMBL" id="AY548461">
    <property type="protein sequence ID" value="AAT41979.1"/>
    <property type="molecule type" value="Genomic_DNA"/>
</dbReference>